<dbReference type="AlphaFoldDB" id="A0A1L0BUP9"/>
<protein>
    <submittedName>
        <fullName evidence="9">CIC11C00000005683</fullName>
    </submittedName>
</protein>
<dbReference type="SUPFAM" id="SSF56112">
    <property type="entry name" value="Protein kinase-like (PK-like)"/>
    <property type="match status" value="1"/>
</dbReference>
<sequence>MSLVQLRSSSPAKQLASTMTLDADAQIPIRVPLHYNPPLHEPTRRNTDLRILVPDSDLESLSGLADAIVMQPSSLSSLITSMDYEKITQLPTPVLTNGLFKNYQLDIQKRAPATKGSGVHPLNGPFPAPTRVLSEFDPGRTFTSPTEMTHTVGKVRHISNPQLLPRRATEIPLPPLDVDISFKDQEFHAPRLGVSYVFDDVIGSGAFSTVVSAHSTTVTAPQIAEVAIKIITVPTNDVSSVSNFRLYICRELAILLHLHHPSIVQLLDYDISLSISSREIKELFRDASQATPPGADMYDLYNMKMSNKQYFFLSYCPGGNLLQWLLRNHKLASGTVQFWKLMERIVAELVVAIGFLHANMVVHRDIKLENILLSETFADISTNAVNSQFSALASLTSSLSVLTDFGLSKKLELPTQLLSTKCGSQDYVSPELFMGIKYDGKLLDSWSLGVVIYSILEDRLPFDAPPLEYANTQGVSPSVLKRRRSRNTPAHRIAMIDWDWYRVPAVMKDESLPQEAKDIMTRLMDLVEVFLVRKDKRKLVSQVLEDDRFVWVKDMLPESFLRAK</sequence>
<dbReference type="PROSITE" id="PS50011">
    <property type="entry name" value="PROTEIN_KINASE_DOM"/>
    <property type="match status" value="1"/>
</dbReference>
<dbReference type="GO" id="GO:0035556">
    <property type="term" value="P:intracellular signal transduction"/>
    <property type="evidence" value="ECO:0007669"/>
    <property type="project" value="TreeGrafter"/>
</dbReference>
<evidence type="ECO:0000256" key="7">
    <source>
        <dbReference type="PROSITE-ProRule" id="PRU10141"/>
    </source>
</evidence>
<keyword evidence="10" id="KW-1185">Reference proteome</keyword>
<dbReference type="PROSITE" id="PS00107">
    <property type="entry name" value="PROTEIN_KINASE_ATP"/>
    <property type="match status" value="1"/>
</dbReference>
<keyword evidence="2" id="KW-0723">Serine/threonine-protein kinase</keyword>
<dbReference type="PROSITE" id="PS00108">
    <property type="entry name" value="PROTEIN_KINASE_ST"/>
    <property type="match status" value="1"/>
</dbReference>
<evidence type="ECO:0000256" key="5">
    <source>
        <dbReference type="ARBA" id="ARBA00022777"/>
    </source>
</evidence>
<dbReference type="Gene3D" id="1.10.510.10">
    <property type="entry name" value="Transferase(Phosphotransferase) domain 1"/>
    <property type="match status" value="1"/>
</dbReference>
<dbReference type="InterPro" id="IPR011009">
    <property type="entry name" value="Kinase-like_dom_sf"/>
</dbReference>
<feature type="domain" description="Protein kinase" evidence="8">
    <location>
        <begin position="196"/>
        <end position="550"/>
    </location>
</feature>
<dbReference type="GO" id="GO:0004674">
    <property type="term" value="F:protein serine/threonine kinase activity"/>
    <property type="evidence" value="ECO:0007669"/>
    <property type="project" value="UniProtKB-KW"/>
</dbReference>
<dbReference type="PANTHER" id="PTHR24346">
    <property type="entry name" value="MAP/MICROTUBULE AFFINITY-REGULATING KINASE"/>
    <property type="match status" value="1"/>
</dbReference>
<dbReference type="PANTHER" id="PTHR24346:SF82">
    <property type="entry name" value="KP78A-RELATED"/>
    <property type="match status" value="1"/>
</dbReference>
<evidence type="ECO:0000256" key="1">
    <source>
        <dbReference type="ARBA" id="ARBA00010791"/>
    </source>
</evidence>
<evidence type="ECO:0000256" key="4">
    <source>
        <dbReference type="ARBA" id="ARBA00022741"/>
    </source>
</evidence>
<dbReference type="GO" id="GO:0005524">
    <property type="term" value="F:ATP binding"/>
    <property type="evidence" value="ECO:0007669"/>
    <property type="project" value="UniProtKB-UniRule"/>
</dbReference>
<comment type="similarity">
    <text evidence="1">Belongs to the protein kinase superfamily. CAMK Ser/Thr protein kinase family. NIM1 subfamily.</text>
</comment>
<name>A0A1L0BUP9_9ASCO</name>
<dbReference type="Proteomes" id="UP000182334">
    <property type="component" value="Chromosome V"/>
</dbReference>
<dbReference type="InterPro" id="IPR017441">
    <property type="entry name" value="Protein_kinase_ATP_BS"/>
</dbReference>
<evidence type="ECO:0000313" key="9">
    <source>
        <dbReference type="EMBL" id="SGZ55065.1"/>
    </source>
</evidence>
<evidence type="ECO:0000313" key="10">
    <source>
        <dbReference type="Proteomes" id="UP000182334"/>
    </source>
</evidence>
<evidence type="ECO:0000256" key="6">
    <source>
        <dbReference type="ARBA" id="ARBA00022840"/>
    </source>
</evidence>
<dbReference type="SMART" id="SM00220">
    <property type="entry name" value="S_TKc"/>
    <property type="match status" value="1"/>
</dbReference>
<dbReference type="OrthoDB" id="410920at2759"/>
<evidence type="ECO:0000259" key="8">
    <source>
        <dbReference type="PROSITE" id="PS50011"/>
    </source>
</evidence>
<proteinExistence type="inferred from homology"/>
<dbReference type="InterPro" id="IPR000719">
    <property type="entry name" value="Prot_kinase_dom"/>
</dbReference>
<dbReference type="InterPro" id="IPR008271">
    <property type="entry name" value="Ser/Thr_kinase_AS"/>
</dbReference>
<feature type="binding site" evidence="7">
    <location>
        <position position="229"/>
    </location>
    <ligand>
        <name>ATP</name>
        <dbReference type="ChEBI" id="CHEBI:30616"/>
    </ligand>
</feature>
<reference evidence="9 10" key="1">
    <citation type="submission" date="2016-10" db="EMBL/GenBank/DDBJ databases">
        <authorList>
            <person name="de Groot N.N."/>
        </authorList>
    </citation>
    <scope>NUCLEOTIDE SEQUENCE [LARGE SCALE GENOMIC DNA]</scope>
    <source>
        <strain evidence="9 10">CBS 141442</strain>
    </source>
</reference>
<dbReference type="Gene3D" id="3.30.200.20">
    <property type="entry name" value="Phosphorylase Kinase, domain 1"/>
    <property type="match status" value="1"/>
</dbReference>
<evidence type="ECO:0000256" key="2">
    <source>
        <dbReference type="ARBA" id="ARBA00022527"/>
    </source>
</evidence>
<organism evidence="9 10">
    <name type="scientific">Sungouiella intermedia</name>
    <dbReference type="NCBI Taxonomy" id="45354"/>
    <lineage>
        <taxon>Eukaryota</taxon>
        <taxon>Fungi</taxon>
        <taxon>Dikarya</taxon>
        <taxon>Ascomycota</taxon>
        <taxon>Saccharomycotina</taxon>
        <taxon>Pichiomycetes</taxon>
        <taxon>Metschnikowiaceae</taxon>
        <taxon>Sungouiella</taxon>
    </lineage>
</organism>
<keyword evidence="3" id="KW-0808">Transferase</keyword>
<dbReference type="Pfam" id="PF00069">
    <property type="entry name" value="Pkinase"/>
    <property type="match status" value="1"/>
</dbReference>
<accession>A0A1L0BUP9</accession>
<dbReference type="STRING" id="45354.A0A1L0BUP9"/>
<keyword evidence="6 7" id="KW-0067">ATP-binding</keyword>
<keyword evidence="4 7" id="KW-0547">Nucleotide-binding</keyword>
<keyword evidence="5" id="KW-0418">Kinase</keyword>
<evidence type="ECO:0000256" key="3">
    <source>
        <dbReference type="ARBA" id="ARBA00022679"/>
    </source>
</evidence>
<dbReference type="GO" id="GO:0030447">
    <property type="term" value="P:filamentous growth"/>
    <property type="evidence" value="ECO:0007669"/>
    <property type="project" value="UniProtKB-ARBA"/>
</dbReference>
<dbReference type="GO" id="GO:0005737">
    <property type="term" value="C:cytoplasm"/>
    <property type="evidence" value="ECO:0007669"/>
    <property type="project" value="TreeGrafter"/>
</dbReference>
<dbReference type="EMBL" id="LT635760">
    <property type="protein sequence ID" value="SGZ55065.1"/>
    <property type="molecule type" value="Genomic_DNA"/>
</dbReference>
<gene>
    <name evidence="9" type="ORF">SAMEA4029010_CIC11G00000005683</name>
</gene>